<evidence type="ECO:0000313" key="5">
    <source>
        <dbReference type="Proteomes" id="UP000215771"/>
    </source>
</evidence>
<reference evidence="4 5" key="1">
    <citation type="submission" date="2017-08" db="EMBL/GenBank/DDBJ databases">
        <authorList>
            <person name="de Groot N.N."/>
        </authorList>
    </citation>
    <scope>NUCLEOTIDE SEQUENCE [LARGE SCALE GENOMIC DNA]</scope>
    <source>
        <strain evidence="4 5">NBT06-6</strain>
    </source>
</reference>
<protein>
    <recommendedName>
        <fullName evidence="2">UPF0102 protein CIG21_07165</fullName>
    </recommendedName>
</protein>
<dbReference type="GO" id="GO:0003676">
    <property type="term" value="F:nucleic acid binding"/>
    <property type="evidence" value="ECO:0007669"/>
    <property type="project" value="InterPro"/>
</dbReference>
<evidence type="ECO:0000256" key="3">
    <source>
        <dbReference type="SAM" id="MobiDB-lite"/>
    </source>
</evidence>
<dbReference type="EMBL" id="NQMQ01000013">
    <property type="protein sequence ID" value="PAJ69686.1"/>
    <property type="molecule type" value="Genomic_DNA"/>
</dbReference>
<accession>A0A269PDA0</accession>
<proteinExistence type="inferred from homology"/>
<feature type="region of interest" description="Disordered" evidence="3">
    <location>
        <begin position="1"/>
        <end position="20"/>
    </location>
</feature>
<dbReference type="Gene3D" id="3.40.1350.10">
    <property type="match status" value="1"/>
</dbReference>
<evidence type="ECO:0000313" key="4">
    <source>
        <dbReference type="EMBL" id="PAJ69686.1"/>
    </source>
</evidence>
<name>A0A269PDA0_9CORY</name>
<dbReference type="InterPro" id="IPR011856">
    <property type="entry name" value="tRNA_endonuc-like_dom_sf"/>
</dbReference>
<dbReference type="PANTHER" id="PTHR34039">
    <property type="entry name" value="UPF0102 PROTEIN YRAN"/>
    <property type="match status" value="1"/>
</dbReference>
<dbReference type="RefSeq" id="WP_095277467.1">
    <property type="nucleotide sequence ID" value="NZ_CP047655.1"/>
</dbReference>
<dbReference type="PANTHER" id="PTHR34039:SF1">
    <property type="entry name" value="UPF0102 PROTEIN YRAN"/>
    <property type="match status" value="1"/>
</dbReference>
<dbReference type="Pfam" id="PF02021">
    <property type="entry name" value="UPF0102"/>
    <property type="match status" value="1"/>
</dbReference>
<dbReference type="AlphaFoldDB" id="A0A269PDA0"/>
<dbReference type="Proteomes" id="UP000215771">
    <property type="component" value="Unassembled WGS sequence"/>
</dbReference>
<comment type="caution">
    <text evidence="4">The sequence shown here is derived from an EMBL/GenBank/DDBJ whole genome shotgun (WGS) entry which is preliminary data.</text>
</comment>
<gene>
    <name evidence="4" type="ORF">CIG21_07165</name>
</gene>
<dbReference type="InterPro" id="IPR011335">
    <property type="entry name" value="Restrct_endonuc-II-like"/>
</dbReference>
<dbReference type="HAMAP" id="MF_00048">
    <property type="entry name" value="UPF0102"/>
    <property type="match status" value="1"/>
</dbReference>
<comment type="similarity">
    <text evidence="1 2">Belongs to the UPF0102 family.</text>
</comment>
<organism evidence="4 5">
    <name type="scientific">Corynebacterium hadale</name>
    <dbReference type="NCBI Taxonomy" id="2026255"/>
    <lineage>
        <taxon>Bacteria</taxon>
        <taxon>Bacillati</taxon>
        <taxon>Actinomycetota</taxon>
        <taxon>Actinomycetes</taxon>
        <taxon>Mycobacteriales</taxon>
        <taxon>Corynebacteriaceae</taxon>
        <taxon>Corynebacterium</taxon>
    </lineage>
</organism>
<sequence>MHHHTSHHDPHQRSGPPIGLNDQYELGYAGEAGAIAWYEELGYQLLAHRARVKAGEIDAVLRAPDGTIVFLEVKTRRGTAFGAAESVTPRKLATMRRCAGQWLSQHHLPEARWARFDVVEAVFDGTQLHFHRFEGVEDGAC</sequence>
<dbReference type="SUPFAM" id="SSF52980">
    <property type="entry name" value="Restriction endonuclease-like"/>
    <property type="match status" value="1"/>
</dbReference>
<dbReference type="InterPro" id="IPR003509">
    <property type="entry name" value="UPF0102_YraN-like"/>
</dbReference>
<evidence type="ECO:0000256" key="2">
    <source>
        <dbReference type="HAMAP-Rule" id="MF_00048"/>
    </source>
</evidence>
<evidence type="ECO:0000256" key="1">
    <source>
        <dbReference type="ARBA" id="ARBA00006738"/>
    </source>
</evidence>